<feature type="modified residue" description="4-aspartylphosphate" evidence="1">
    <location>
        <position position="54"/>
    </location>
</feature>
<dbReference type="PANTHER" id="PTHR37299">
    <property type="entry name" value="TRANSCRIPTIONAL REGULATOR-RELATED"/>
    <property type="match status" value="1"/>
</dbReference>
<dbReference type="GO" id="GO:0003677">
    <property type="term" value="F:DNA binding"/>
    <property type="evidence" value="ECO:0007669"/>
    <property type="project" value="InterPro"/>
</dbReference>
<evidence type="ECO:0000256" key="1">
    <source>
        <dbReference type="PROSITE-ProRule" id="PRU00169"/>
    </source>
</evidence>
<dbReference type="Gene3D" id="2.40.50.1020">
    <property type="entry name" value="LytTr DNA-binding domain"/>
    <property type="match status" value="1"/>
</dbReference>
<feature type="domain" description="Response regulatory" evidence="2">
    <location>
        <begin position="2"/>
        <end position="114"/>
    </location>
</feature>
<gene>
    <name evidence="4" type="ORF">IC612_06785</name>
</gene>
<keyword evidence="1" id="KW-0597">Phosphoprotein</keyword>
<reference evidence="4" key="1">
    <citation type="submission" date="2020-11" db="EMBL/GenBank/DDBJ databases">
        <title>Genome seq and assembly of Planobacterium sp.</title>
        <authorList>
            <person name="Chhetri G."/>
        </authorList>
    </citation>
    <scope>NUCLEOTIDE SEQUENCE</scope>
    <source>
        <strain evidence="4">GCR5</strain>
    </source>
</reference>
<dbReference type="Pfam" id="PF04397">
    <property type="entry name" value="LytTR"/>
    <property type="match status" value="1"/>
</dbReference>
<evidence type="ECO:0000259" key="2">
    <source>
        <dbReference type="PROSITE" id="PS50110"/>
    </source>
</evidence>
<name>A0A931E6A8_9FLAO</name>
<dbReference type="SMART" id="SM00448">
    <property type="entry name" value="REC"/>
    <property type="match status" value="1"/>
</dbReference>
<dbReference type="InterPro" id="IPR007492">
    <property type="entry name" value="LytTR_DNA-bd_dom"/>
</dbReference>
<dbReference type="PROSITE" id="PS50930">
    <property type="entry name" value="HTH_LYTTR"/>
    <property type="match status" value="1"/>
</dbReference>
<accession>A0A931E6A8</accession>
<dbReference type="SMART" id="SM00850">
    <property type="entry name" value="LytTR"/>
    <property type="match status" value="1"/>
</dbReference>
<dbReference type="Proteomes" id="UP000694480">
    <property type="component" value="Unassembled WGS sequence"/>
</dbReference>
<dbReference type="PANTHER" id="PTHR37299:SF1">
    <property type="entry name" value="STAGE 0 SPORULATION PROTEIN A HOMOLOG"/>
    <property type="match status" value="1"/>
</dbReference>
<evidence type="ECO:0000313" key="4">
    <source>
        <dbReference type="EMBL" id="MBF5027500.1"/>
    </source>
</evidence>
<keyword evidence="5" id="KW-1185">Reference proteome</keyword>
<dbReference type="InterPro" id="IPR046947">
    <property type="entry name" value="LytR-like"/>
</dbReference>
<comment type="caution">
    <text evidence="4">The sequence shown here is derived from an EMBL/GenBank/DDBJ whole genome shotgun (WGS) entry which is preliminary data.</text>
</comment>
<dbReference type="AlphaFoldDB" id="A0A931E6A8"/>
<dbReference type="InterPro" id="IPR011006">
    <property type="entry name" value="CheY-like_superfamily"/>
</dbReference>
<dbReference type="GO" id="GO:0000156">
    <property type="term" value="F:phosphorelay response regulator activity"/>
    <property type="evidence" value="ECO:0007669"/>
    <property type="project" value="InterPro"/>
</dbReference>
<sequence>MKTVVIEDEKLAARKLVRDLQAFSDLEVVAVLHSVRQGIEYFSSHSMPDLILSDIVLGDGVSFEIFEQCDVQSFIIFTTAFDSYTLRAFKLNAVDYLLKPVVDEELKKAMDKFRMYRFSETAQVRINYKDLLKPSQQYLSRLTVKTGHHLIVLAIQNVLGFYSENKITYAVTPERDYATEYTMEELETLLNPSCYFRISRQVLIEINAIKRVHTSPCVAVELTGKDGRLWNVSRERVKPFKQWLKAN</sequence>
<evidence type="ECO:0000259" key="3">
    <source>
        <dbReference type="PROSITE" id="PS50930"/>
    </source>
</evidence>
<dbReference type="Gene3D" id="3.40.50.2300">
    <property type="match status" value="1"/>
</dbReference>
<feature type="domain" description="HTH LytTR-type" evidence="3">
    <location>
        <begin position="142"/>
        <end position="246"/>
    </location>
</feature>
<evidence type="ECO:0000313" key="5">
    <source>
        <dbReference type="Proteomes" id="UP000694480"/>
    </source>
</evidence>
<dbReference type="EMBL" id="JADKYY010000007">
    <property type="protein sequence ID" value="MBF5027500.1"/>
    <property type="molecule type" value="Genomic_DNA"/>
</dbReference>
<protein>
    <submittedName>
        <fullName evidence="4">Response regulator transcription factor</fullName>
    </submittedName>
</protein>
<dbReference type="SUPFAM" id="SSF52172">
    <property type="entry name" value="CheY-like"/>
    <property type="match status" value="1"/>
</dbReference>
<dbReference type="Pfam" id="PF00072">
    <property type="entry name" value="Response_reg"/>
    <property type="match status" value="1"/>
</dbReference>
<dbReference type="PROSITE" id="PS50110">
    <property type="entry name" value="RESPONSE_REGULATORY"/>
    <property type="match status" value="1"/>
</dbReference>
<dbReference type="InterPro" id="IPR001789">
    <property type="entry name" value="Sig_transdc_resp-reg_receiver"/>
</dbReference>
<proteinExistence type="predicted"/>
<organism evidence="4 5">
    <name type="scientific">Planobacterium oryzisoli</name>
    <dbReference type="NCBI Taxonomy" id="2771435"/>
    <lineage>
        <taxon>Bacteria</taxon>
        <taxon>Pseudomonadati</taxon>
        <taxon>Bacteroidota</taxon>
        <taxon>Flavobacteriia</taxon>
        <taxon>Flavobacteriales</taxon>
        <taxon>Weeksellaceae</taxon>
        <taxon>Chryseobacterium group</taxon>
        <taxon>Chryseobacterium</taxon>
    </lineage>
</organism>